<evidence type="ECO:0000313" key="2">
    <source>
        <dbReference type="Proteomes" id="UP001497516"/>
    </source>
</evidence>
<reference evidence="1 2" key="1">
    <citation type="submission" date="2024-04" db="EMBL/GenBank/DDBJ databases">
        <authorList>
            <person name="Fracassetti M."/>
        </authorList>
    </citation>
    <scope>NUCLEOTIDE SEQUENCE [LARGE SCALE GENOMIC DNA]</scope>
</reference>
<evidence type="ECO:0000313" key="1">
    <source>
        <dbReference type="EMBL" id="CAL1405351.1"/>
    </source>
</evidence>
<organism evidence="1 2">
    <name type="scientific">Linum trigynum</name>
    <dbReference type="NCBI Taxonomy" id="586398"/>
    <lineage>
        <taxon>Eukaryota</taxon>
        <taxon>Viridiplantae</taxon>
        <taxon>Streptophyta</taxon>
        <taxon>Embryophyta</taxon>
        <taxon>Tracheophyta</taxon>
        <taxon>Spermatophyta</taxon>
        <taxon>Magnoliopsida</taxon>
        <taxon>eudicotyledons</taxon>
        <taxon>Gunneridae</taxon>
        <taxon>Pentapetalae</taxon>
        <taxon>rosids</taxon>
        <taxon>fabids</taxon>
        <taxon>Malpighiales</taxon>
        <taxon>Linaceae</taxon>
        <taxon>Linum</taxon>
    </lineage>
</organism>
<sequence>MNLLVLNEDEQSIGVTSTNQLQRMDRQRKQGKVLGFNRGFFWQNCQRWGTACNWRPVLLGTRKQSQEGKGFVDINEQKIFYNGQGEMRDGVDLE</sequence>
<dbReference type="AlphaFoldDB" id="A0AAV2G3Y7"/>
<dbReference type="EMBL" id="OZ034821">
    <property type="protein sequence ID" value="CAL1405351.1"/>
    <property type="molecule type" value="Genomic_DNA"/>
</dbReference>
<dbReference type="Proteomes" id="UP001497516">
    <property type="component" value="Chromosome 8"/>
</dbReference>
<keyword evidence="2" id="KW-1185">Reference proteome</keyword>
<protein>
    <submittedName>
        <fullName evidence="1">Uncharacterized protein</fullName>
    </submittedName>
</protein>
<gene>
    <name evidence="1" type="ORF">LTRI10_LOCUS45143</name>
</gene>
<name>A0AAV2G3Y7_9ROSI</name>
<proteinExistence type="predicted"/>
<accession>A0AAV2G3Y7</accession>